<keyword evidence="2" id="KW-0813">Transport</keyword>
<name>A0A2S5KSM6_9PROT</name>
<evidence type="ECO:0000259" key="13">
    <source>
        <dbReference type="Pfam" id="PF04039"/>
    </source>
</evidence>
<organism evidence="16 17">
    <name type="scientific">Proteobacteria bacterium 228</name>
    <dbReference type="NCBI Taxonomy" id="2083153"/>
    <lineage>
        <taxon>Bacteria</taxon>
        <taxon>Pseudomonadati</taxon>
        <taxon>Pseudomonadota</taxon>
    </lineage>
</organism>
<dbReference type="InterPro" id="IPR001516">
    <property type="entry name" value="Proton_antipo_N"/>
</dbReference>
<keyword evidence="3" id="KW-0050">Antiport</keyword>
<evidence type="ECO:0000313" key="17">
    <source>
        <dbReference type="Proteomes" id="UP000238196"/>
    </source>
</evidence>
<dbReference type="InterPro" id="IPR001750">
    <property type="entry name" value="ND/Mrp_TM"/>
</dbReference>
<dbReference type="Pfam" id="PF20501">
    <property type="entry name" value="MbhE"/>
    <property type="match status" value="1"/>
</dbReference>
<comment type="subcellular location">
    <subcellularLocation>
        <location evidence="1">Cell membrane</location>
        <topology evidence="1">Multi-pass membrane protein</topology>
    </subcellularLocation>
    <subcellularLocation>
        <location evidence="9">Membrane</location>
        <topology evidence="9">Multi-pass membrane protein</topology>
    </subcellularLocation>
</comment>
<dbReference type="OrthoDB" id="5287408at2"/>
<evidence type="ECO:0000256" key="6">
    <source>
        <dbReference type="ARBA" id="ARBA00022989"/>
    </source>
</evidence>
<gene>
    <name evidence="16" type="ORF">C4K68_07995</name>
</gene>
<dbReference type="PANTHER" id="PTHR43373">
    <property type="entry name" value="NA(+)/H(+) ANTIPORTER SUBUNIT"/>
    <property type="match status" value="1"/>
</dbReference>
<feature type="transmembrane region" description="Helical" evidence="10">
    <location>
        <begin position="686"/>
        <end position="708"/>
    </location>
</feature>
<feature type="domain" description="MrpA C-terminal/MbhE" evidence="15">
    <location>
        <begin position="687"/>
        <end position="774"/>
    </location>
</feature>
<feature type="transmembrane region" description="Helical" evidence="10">
    <location>
        <begin position="163"/>
        <end position="185"/>
    </location>
</feature>
<keyword evidence="4" id="KW-1003">Cell membrane</keyword>
<protein>
    <submittedName>
        <fullName evidence="16">Monovalent cation/H+ antiporter subunit A</fullName>
    </submittedName>
</protein>
<feature type="domain" description="Na+/H+ antiporter MnhB subunit-related protein" evidence="13">
    <location>
        <begin position="788"/>
        <end position="911"/>
    </location>
</feature>
<feature type="domain" description="MrpA C-terminal/MbhD" evidence="14">
    <location>
        <begin position="609"/>
        <end position="673"/>
    </location>
</feature>
<feature type="transmembrane region" description="Helical" evidence="10">
    <location>
        <begin position="596"/>
        <end position="619"/>
    </location>
</feature>
<evidence type="ECO:0000256" key="2">
    <source>
        <dbReference type="ARBA" id="ARBA00022448"/>
    </source>
</evidence>
<dbReference type="GO" id="GO:0015297">
    <property type="term" value="F:antiporter activity"/>
    <property type="evidence" value="ECO:0007669"/>
    <property type="project" value="UniProtKB-KW"/>
</dbReference>
<evidence type="ECO:0000259" key="15">
    <source>
        <dbReference type="Pfam" id="PF20501"/>
    </source>
</evidence>
<reference evidence="16 17" key="1">
    <citation type="submission" date="2018-02" db="EMBL/GenBank/DDBJ databases">
        <title>novel marine gammaproteobacteria from coastal saline agro ecosystem.</title>
        <authorList>
            <person name="Krishnan R."/>
            <person name="Ramesh Kumar N."/>
        </authorList>
    </citation>
    <scope>NUCLEOTIDE SEQUENCE [LARGE SCALE GENOMIC DNA]</scope>
    <source>
        <strain evidence="16 17">228</strain>
    </source>
</reference>
<keyword evidence="8 10" id="KW-0472">Membrane</keyword>
<feature type="transmembrane region" description="Helical" evidence="10">
    <location>
        <begin position="626"/>
        <end position="646"/>
    </location>
</feature>
<feature type="transmembrane region" description="Helical" evidence="10">
    <location>
        <begin position="847"/>
        <end position="870"/>
    </location>
</feature>
<dbReference type="Pfam" id="PF00662">
    <property type="entry name" value="Proton_antipo_N"/>
    <property type="match status" value="1"/>
</dbReference>
<dbReference type="InterPro" id="IPR050616">
    <property type="entry name" value="CPA3_Na-H_Antiporter_A"/>
</dbReference>
<accession>A0A2S5KSM6</accession>
<evidence type="ECO:0000259" key="14">
    <source>
        <dbReference type="Pfam" id="PF13244"/>
    </source>
</evidence>
<feature type="transmembrane region" description="Helical" evidence="10">
    <location>
        <begin position="298"/>
        <end position="317"/>
    </location>
</feature>
<comment type="caution">
    <text evidence="16">The sequence shown here is derived from an EMBL/GenBank/DDBJ whole genome shotgun (WGS) entry which is preliminary data.</text>
</comment>
<dbReference type="PRINTS" id="PR01435">
    <property type="entry name" value="NPOXDRDTASE5"/>
</dbReference>
<evidence type="ECO:0000256" key="1">
    <source>
        <dbReference type="ARBA" id="ARBA00004651"/>
    </source>
</evidence>
<evidence type="ECO:0000256" key="8">
    <source>
        <dbReference type="ARBA" id="ARBA00023136"/>
    </source>
</evidence>
<proteinExistence type="predicted"/>
<evidence type="ECO:0000256" key="10">
    <source>
        <dbReference type="SAM" id="Phobius"/>
    </source>
</evidence>
<evidence type="ECO:0000256" key="9">
    <source>
        <dbReference type="RuleBase" id="RU000320"/>
    </source>
</evidence>
<feature type="transmembrane region" description="Helical" evidence="10">
    <location>
        <begin position="109"/>
        <end position="126"/>
    </location>
</feature>
<feature type="transmembrane region" description="Helical" evidence="10">
    <location>
        <begin position="242"/>
        <end position="264"/>
    </location>
</feature>
<feature type="transmembrane region" description="Helical" evidence="10">
    <location>
        <begin position="409"/>
        <end position="431"/>
    </location>
</feature>
<feature type="transmembrane region" description="Helical" evidence="10">
    <location>
        <begin position="452"/>
        <end position="470"/>
    </location>
</feature>
<feature type="transmembrane region" description="Helical" evidence="10">
    <location>
        <begin position="568"/>
        <end position="584"/>
    </location>
</feature>
<feature type="transmembrane region" description="Helical" evidence="10">
    <location>
        <begin position="132"/>
        <end position="151"/>
    </location>
</feature>
<dbReference type="GO" id="GO:0005886">
    <property type="term" value="C:plasma membrane"/>
    <property type="evidence" value="ECO:0007669"/>
    <property type="project" value="UniProtKB-SubCell"/>
</dbReference>
<dbReference type="Pfam" id="PF00361">
    <property type="entry name" value="Proton_antipo_M"/>
    <property type="match status" value="1"/>
</dbReference>
<feature type="transmembrane region" description="Helical" evidence="10">
    <location>
        <begin position="787"/>
        <end position="809"/>
    </location>
</feature>
<dbReference type="GO" id="GO:0006811">
    <property type="term" value="P:monoatomic ion transport"/>
    <property type="evidence" value="ECO:0007669"/>
    <property type="project" value="UniProtKB-KW"/>
</dbReference>
<evidence type="ECO:0000256" key="4">
    <source>
        <dbReference type="ARBA" id="ARBA00022475"/>
    </source>
</evidence>
<dbReference type="AlphaFoldDB" id="A0A2S5KSM6"/>
<dbReference type="InterPro" id="IPR046806">
    <property type="entry name" value="MrpA_C/MbhE"/>
</dbReference>
<feature type="transmembrane region" description="Helical" evidence="10">
    <location>
        <begin position="745"/>
        <end position="763"/>
    </location>
</feature>
<feature type="transmembrane region" description="Helical" evidence="10">
    <location>
        <begin position="205"/>
        <end position="230"/>
    </location>
</feature>
<evidence type="ECO:0000259" key="12">
    <source>
        <dbReference type="Pfam" id="PF00662"/>
    </source>
</evidence>
<feature type="transmembrane region" description="Helical" evidence="10">
    <location>
        <begin position="815"/>
        <end position="835"/>
    </location>
</feature>
<evidence type="ECO:0000313" key="16">
    <source>
        <dbReference type="EMBL" id="PPC77844.1"/>
    </source>
</evidence>
<feature type="transmembrane region" description="Helical" evidence="10">
    <location>
        <begin position="890"/>
        <end position="915"/>
    </location>
</feature>
<sequence>MILLWIALLPLFGVLVPLLCSQRSRLFTTWATAAAPAIALGLTLSQAGTVLQHQTLRYTLSWLPSLQLDYALRLDGLALLFVCLVLGIGLLVILYASYYLSEQDSMPRFYACFMLFMAAMLGVVMANNLILLWISWEITSISSFLLISYWWQKSEARKGARMALTVTAAGGLALLAGLLLIGHMVGSYSLDVVLQHGDLIRNHPLYTLTLCLILLGAFTKSAQFPFHFWLPHAMSAPTPVSAYLHSATMVKAGIFLLVRLYPVLAGTDQWYSIVSLAGMCTLLLGAYFALFQHDLKGLLAYSTLSHLGLIVLLLSIGSPASTVAALFHIINHAIFKASLFMAAGIIDHETGSRDMRRLNGLWKYMPYTATLAMVAALSMAGVPLLNGFLSKEMFFAETLNQSILGSLSWLVPVLATLAGVFSVAYSLRFIHDVFFNGEPIGLSKTPHEPPRYMKLPVEILVGLCLLVGIFPEFMVQPILDAASAAVLQDQVPSYSLAIWHGFNFPLLMSLVAMAGGVLVYTQRRHLFRFQHQFEAVDAKREFERLIQLSVRRANVFSRWLENDSLQRYLLLMLLALLVLLGSSLRELHPLSGGRSLLPLDPITLCAGLVLILSAIATVVVNRQRMLSLLFLSVTGLMVSLLFARFAAPDLALTQLVVEVVSIILLMLALFFLPYKTPRNAAAPRNLLRDSAIALVLGALVGSLCFALLSRPLDSISSFFMAKSKTDGGGNNVVNVILVDFRGFDTLGEITVLGIAALGIFRLLEHLRLFKPSADGEGRLWARQRDSVILNVIAQGILPLALLVSVYIFLRGHNNPGGGFIAGLITSVGIILQYIAHGVSWLKPRMRLNYALMIASGVTIACLTGLGSLWWDRPFLTSWFDHFHLPLIGDVELASAMAFDLGVYLTVVGATLMMLANLGKLTTAHRPQYEEMQ</sequence>
<evidence type="ECO:0000256" key="5">
    <source>
        <dbReference type="ARBA" id="ARBA00022692"/>
    </source>
</evidence>
<dbReference type="InterPro" id="IPR025383">
    <property type="entry name" value="MrpA_C/MbhD"/>
</dbReference>
<feature type="transmembrane region" description="Helical" evidence="10">
    <location>
        <begin position="367"/>
        <end position="389"/>
    </location>
</feature>
<dbReference type="Pfam" id="PF04039">
    <property type="entry name" value="MnhB"/>
    <property type="match status" value="1"/>
</dbReference>
<feature type="transmembrane region" description="Helical" evidence="10">
    <location>
        <begin position="652"/>
        <end position="674"/>
    </location>
</feature>
<dbReference type="Proteomes" id="UP000238196">
    <property type="component" value="Unassembled WGS sequence"/>
</dbReference>
<dbReference type="PANTHER" id="PTHR43373:SF1">
    <property type="entry name" value="NA(+)_H(+) ANTIPORTER SUBUNIT A"/>
    <property type="match status" value="1"/>
</dbReference>
<dbReference type="PRINTS" id="PR01434">
    <property type="entry name" value="NADHDHGNASE5"/>
</dbReference>
<feature type="domain" description="NADH-Ubiquinone oxidoreductase (complex I) chain 5 N-terminal" evidence="12">
    <location>
        <begin position="65"/>
        <end position="110"/>
    </location>
</feature>
<dbReference type="NCBIfam" id="NF009288">
    <property type="entry name" value="PRK12648.1"/>
    <property type="match status" value="1"/>
</dbReference>
<keyword evidence="7" id="KW-0406">Ion transport</keyword>
<dbReference type="InterPro" id="IPR007182">
    <property type="entry name" value="MnhB"/>
</dbReference>
<evidence type="ECO:0000256" key="7">
    <source>
        <dbReference type="ARBA" id="ARBA00023065"/>
    </source>
</evidence>
<feature type="domain" description="NADH:quinone oxidoreductase/Mrp antiporter transmembrane" evidence="11">
    <location>
        <begin position="126"/>
        <end position="402"/>
    </location>
</feature>
<evidence type="ECO:0000256" key="3">
    <source>
        <dbReference type="ARBA" id="ARBA00022449"/>
    </source>
</evidence>
<feature type="transmembrane region" description="Helical" evidence="10">
    <location>
        <begin position="76"/>
        <end position="97"/>
    </location>
</feature>
<keyword evidence="5 9" id="KW-0812">Transmembrane</keyword>
<feature type="transmembrane region" description="Helical" evidence="10">
    <location>
        <begin position="323"/>
        <end position="346"/>
    </location>
</feature>
<feature type="transmembrane region" description="Helical" evidence="10">
    <location>
        <begin position="497"/>
        <end position="520"/>
    </location>
</feature>
<evidence type="ECO:0000259" key="11">
    <source>
        <dbReference type="Pfam" id="PF00361"/>
    </source>
</evidence>
<keyword evidence="6 10" id="KW-1133">Transmembrane helix</keyword>
<dbReference type="EMBL" id="PRLP01000024">
    <property type="protein sequence ID" value="PPC77844.1"/>
    <property type="molecule type" value="Genomic_DNA"/>
</dbReference>
<feature type="transmembrane region" description="Helical" evidence="10">
    <location>
        <begin position="270"/>
        <end position="291"/>
    </location>
</feature>
<dbReference type="Pfam" id="PF13244">
    <property type="entry name" value="MbhD"/>
    <property type="match status" value="1"/>
</dbReference>